<feature type="domain" description="FecR protein" evidence="1">
    <location>
        <begin position="123"/>
        <end position="210"/>
    </location>
</feature>
<dbReference type="PANTHER" id="PTHR30273:SF2">
    <property type="entry name" value="PROTEIN FECR"/>
    <property type="match status" value="1"/>
</dbReference>
<dbReference type="GO" id="GO:0016989">
    <property type="term" value="F:sigma factor antagonist activity"/>
    <property type="evidence" value="ECO:0007669"/>
    <property type="project" value="TreeGrafter"/>
</dbReference>
<dbReference type="Proteomes" id="UP000199119">
    <property type="component" value="Unassembled WGS sequence"/>
</dbReference>
<dbReference type="InterPro" id="IPR032623">
    <property type="entry name" value="FecR_N"/>
</dbReference>
<accession>A0A1I2DE93</accession>
<gene>
    <name evidence="3" type="ORF">SAMN04489711_105150</name>
</gene>
<evidence type="ECO:0000259" key="2">
    <source>
        <dbReference type="Pfam" id="PF16220"/>
    </source>
</evidence>
<dbReference type="AlphaFoldDB" id="A0A1I2DE93"/>
<organism evidence="3 4">
    <name type="scientific">Paracidovorax wautersii</name>
    <dbReference type="NCBI Taxonomy" id="1177982"/>
    <lineage>
        <taxon>Bacteria</taxon>
        <taxon>Pseudomonadati</taxon>
        <taxon>Pseudomonadota</taxon>
        <taxon>Betaproteobacteria</taxon>
        <taxon>Burkholderiales</taxon>
        <taxon>Comamonadaceae</taxon>
        <taxon>Paracidovorax</taxon>
    </lineage>
</organism>
<dbReference type="InterPro" id="IPR012373">
    <property type="entry name" value="Ferrdict_sens_TM"/>
</dbReference>
<evidence type="ECO:0000259" key="1">
    <source>
        <dbReference type="Pfam" id="PF04773"/>
    </source>
</evidence>
<dbReference type="Pfam" id="PF16220">
    <property type="entry name" value="DUF4880"/>
    <property type="match status" value="1"/>
</dbReference>
<sequence>MSDAALQDAALRTAVAWKVSQESAPLDAAQQAAFERWLAETPQHRQAWSRVAGALQEPIAALQGLRAQGGQAGASHALAARQALLSTARRRSLLRGTLAVAGVGGAVAWLADRQAPLAQIAADLRTGTGERRSLALTQGASVLLDARSAIDRDGSRLLLRAGALIATNTAAGAGPLTVVAPQLQAVLDQASLMCRVHPGATEVVALEGSALLTAADGLTRRLAPGEGLLATAAGLWRPLPGRPADRAAWRDGMLAADDWTLADVVDSVRPYFAGHIRLDPAAAGLRVFGIFRLQIDEVLAALAQALPVAVRRFGPWLVSIEKDS</sequence>
<dbReference type="InterPro" id="IPR006860">
    <property type="entry name" value="FecR"/>
</dbReference>
<dbReference type="EMBL" id="FONX01000005">
    <property type="protein sequence ID" value="SFE78905.1"/>
    <property type="molecule type" value="Genomic_DNA"/>
</dbReference>
<proteinExistence type="predicted"/>
<dbReference type="PIRSF" id="PIRSF018266">
    <property type="entry name" value="FecR"/>
    <property type="match status" value="1"/>
</dbReference>
<keyword evidence="4" id="KW-1185">Reference proteome</keyword>
<dbReference type="RefSeq" id="WP_092939390.1">
    <property type="nucleotide sequence ID" value="NZ_FONX01000005.1"/>
</dbReference>
<dbReference type="STRING" id="1177982.SAMN04489711_105150"/>
<evidence type="ECO:0000313" key="3">
    <source>
        <dbReference type="EMBL" id="SFE78905.1"/>
    </source>
</evidence>
<dbReference type="Pfam" id="PF04773">
    <property type="entry name" value="FecR"/>
    <property type="match status" value="1"/>
</dbReference>
<dbReference type="OrthoDB" id="1100567at2"/>
<evidence type="ECO:0000313" key="4">
    <source>
        <dbReference type="Proteomes" id="UP000199119"/>
    </source>
</evidence>
<protein>
    <submittedName>
        <fullName evidence="3">Ferric-dicitrate binding protein FerR, regulates iron transport through sigma-19</fullName>
    </submittedName>
</protein>
<name>A0A1I2DE93_9BURK</name>
<reference evidence="4" key="1">
    <citation type="submission" date="2016-10" db="EMBL/GenBank/DDBJ databases">
        <authorList>
            <person name="Varghese N."/>
            <person name="Submissions S."/>
        </authorList>
    </citation>
    <scope>NUCLEOTIDE SEQUENCE [LARGE SCALE GENOMIC DNA]</scope>
    <source>
        <strain evidence="4">DSM 27981</strain>
    </source>
</reference>
<feature type="domain" description="FecR N-terminal" evidence="2">
    <location>
        <begin position="13"/>
        <end position="52"/>
    </location>
</feature>
<dbReference type="PANTHER" id="PTHR30273">
    <property type="entry name" value="PERIPLASMIC SIGNAL SENSOR AND SIGMA FACTOR ACTIVATOR FECR-RELATED"/>
    <property type="match status" value="1"/>
</dbReference>
<dbReference type="Gene3D" id="2.60.120.1440">
    <property type="match status" value="1"/>
</dbReference>